<proteinExistence type="predicted"/>
<evidence type="ECO:0000313" key="2">
    <source>
        <dbReference type="Proteomes" id="UP001642409"/>
    </source>
</evidence>
<accession>A0ABP1GY45</accession>
<protein>
    <submittedName>
        <fullName evidence="1">Uncharacterized protein</fullName>
    </submittedName>
</protein>
<sequence length="378" mass="44159">MNFLRISKNKDIYMAIEDNYIYIVDRAKNVLAKHKVLYDIYCGYQCQVESKVVGVLNAYKYKVVICNKQIYVQCLEKVYKLKGKELVLVFTIPELKASTLSFFGMIAPLSNQLYVLNNIGQMYIYNESENILENYVYPLNLENKISRNNNYYRGSNFYHYCDQVYLFRHFFIANNQKMSKIIHYKNCLLNQEIVLQCDIAQNKYIQFVTFTQGGIMCVKLVQDDQPQTVVVDMVPKDYNILDEPADQNIIVHAPVPTTNGQFKPIVGDTGLELDEDTVFSQISDVTKQQIEHNKIYFEKYAIQNIYNNSEIQQLINFDVIIQYVKINSGYVTNFNTLAKKFNDLSYKIRQQINDTSQIMIGLFVKTDQFLSTFKLIIE</sequence>
<comment type="caution">
    <text evidence="1">The sequence shown here is derived from an EMBL/GenBank/DDBJ whole genome shotgun (WGS) entry which is preliminary data.</text>
</comment>
<reference evidence="1 2" key="1">
    <citation type="submission" date="2024-07" db="EMBL/GenBank/DDBJ databases">
        <authorList>
            <person name="Akdeniz Z."/>
        </authorList>
    </citation>
    <scope>NUCLEOTIDE SEQUENCE [LARGE SCALE GENOMIC DNA]</scope>
</reference>
<dbReference type="Proteomes" id="UP001642409">
    <property type="component" value="Unassembled WGS sequence"/>
</dbReference>
<keyword evidence="2" id="KW-1185">Reference proteome</keyword>
<organism evidence="1 2">
    <name type="scientific">Hexamita inflata</name>
    <dbReference type="NCBI Taxonomy" id="28002"/>
    <lineage>
        <taxon>Eukaryota</taxon>
        <taxon>Metamonada</taxon>
        <taxon>Diplomonadida</taxon>
        <taxon>Hexamitidae</taxon>
        <taxon>Hexamitinae</taxon>
        <taxon>Hexamita</taxon>
    </lineage>
</organism>
<name>A0ABP1GY45_9EUKA</name>
<dbReference type="EMBL" id="CAXDID020000011">
    <property type="protein sequence ID" value="CAL5980017.1"/>
    <property type="molecule type" value="Genomic_DNA"/>
</dbReference>
<gene>
    <name evidence="1" type="ORF">HINF_LOCUS5981</name>
</gene>
<evidence type="ECO:0000313" key="1">
    <source>
        <dbReference type="EMBL" id="CAL5980017.1"/>
    </source>
</evidence>